<feature type="region of interest" description="Disordered" evidence="3">
    <location>
        <begin position="1"/>
        <end position="46"/>
    </location>
</feature>
<gene>
    <name evidence="5" type="ORF">BC938DRAFT_483184</name>
</gene>
<comment type="caution">
    <text evidence="5">The sequence shown here is derived from an EMBL/GenBank/DDBJ whole genome shotgun (WGS) entry which is preliminary data.</text>
</comment>
<dbReference type="GO" id="GO:0005829">
    <property type="term" value="C:cytosol"/>
    <property type="evidence" value="ECO:0007669"/>
    <property type="project" value="TreeGrafter"/>
</dbReference>
<dbReference type="Proteomes" id="UP000274822">
    <property type="component" value="Unassembled WGS sequence"/>
</dbReference>
<dbReference type="GO" id="GO:0008541">
    <property type="term" value="C:proteasome regulatory particle, lid subcomplex"/>
    <property type="evidence" value="ECO:0007669"/>
    <property type="project" value="TreeGrafter"/>
</dbReference>
<evidence type="ECO:0000256" key="2">
    <source>
        <dbReference type="ARBA" id="ARBA00022942"/>
    </source>
</evidence>
<dbReference type="InterPro" id="IPR000717">
    <property type="entry name" value="PCI_dom"/>
</dbReference>
<sequence>MQSQATHLQSMTSPQYTQTFKEQSRSLSDTFNPNQTTSTQMSNLQQTTKLHDQLKASFASSNPDLKKCGALLAKLKIELTMLGVFIPEAGKTDPKALLLARDVLEIGAFWSLRVKDITSFERYTAQLNTYYHDYSAELTPSQQMYPLIGLNLLRLLSQNRLSEFHTALEVIDPEQLHNNLYIKQAVDLEQYLMEGSYNKVWNSRSKVTGEEFLFFYDILMGTIRNEIASCSEKAYDALPLQDAATLLFFKSLEEVLNFANERGWNVNPAEQKIYFATANDDIKTEIPSEKIIKQTLTYARELERIV</sequence>
<dbReference type="PANTHER" id="PTHR12387">
    <property type="entry name" value="26S PROTEASOME NON-ATPASE REGULATORY SUBUNIT 8"/>
    <property type="match status" value="1"/>
</dbReference>
<evidence type="ECO:0000259" key="4">
    <source>
        <dbReference type="PROSITE" id="PS50250"/>
    </source>
</evidence>
<dbReference type="EMBL" id="RBNJ01000830">
    <property type="protein sequence ID" value="RUS33941.1"/>
    <property type="molecule type" value="Genomic_DNA"/>
</dbReference>
<dbReference type="PANTHER" id="PTHR12387:SF0">
    <property type="entry name" value="26S PROTEASOME NON-ATPASE REGULATORY SUBUNIT 8"/>
    <property type="match status" value="1"/>
</dbReference>
<evidence type="ECO:0000256" key="3">
    <source>
        <dbReference type="SAM" id="MobiDB-lite"/>
    </source>
</evidence>
<dbReference type="AlphaFoldDB" id="A0A433QVU3"/>
<evidence type="ECO:0000313" key="5">
    <source>
        <dbReference type="EMBL" id="RUS33941.1"/>
    </source>
</evidence>
<organism evidence="5 6">
    <name type="scientific">Jimgerdemannia flammicorona</name>
    <dbReference type="NCBI Taxonomy" id="994334"/>
    <lineage>
        <taxon>Eukaryota</taxon>
        <taxon>Fungi</taxon>
        <taxon>Fungi incertae sedis</taxon>
        <taxon>Mucoromycota</taxon>
        <taxon>Mucoromycotina</taxon>
        <taxon>Endogonomycetes</taxon>
        <taxon>Endogonales</taxon>
        <taxon>Endogonaceae</taxon>
        <taxon>Jimgerdemannia</taxon>
    </lineage>
</organism>
<dbReference type="GO" id="GO:0043161">
    <property type="term" value="P:proteasome-mediated ubiquitin-dependent protein catabolic process"/>
    <property type="evidence" value="ECO:0007669"/>
    <property type="project" value="TreeGrafter"/>
</dbReference>
<proteinExistence type="inferred from homology"/>
<name>A0A433QVU3_9FUNG</name>
<reference evidence="5 6" key="1">
    <citation type="journal article" date="2018" name="New Phytol.">
        <title>Phylogenomics of Endogonaceae and evolution of mycorrhizas within Mucoromycota.</title>
        <authorList>
            <person name="Chang Y."/>
            <person name="Desiro A."/>
            <person name="Na H."/>
            <person name="Sandor L."/>
            <person name="Lipzen A."/>
            <person name="Clum A."/>
            <person name="Barry K."/>
            <person name="Grigoriev I.V."/>
            <person name="Martin F.M."/>
            <person name="Stajich J.E."/>
            <person name="Smith M.E."/>
            <person name="Bonito G."/>
            <person name="Spatafora J.W."/>
        </authorList>
    </citation>
    <scope>NUCLEOTIDE SEQUENCE [LARGE SCALE GENOMIC DNA]</scope>
    <source>
        <strain evidence="5 6">AD002</strain>
    </source>
</reference>
<feature type="domain" description="PCI" evidence="4">
    <location>
        <begin position="115"/>
        <end position="292"/>
    </location>
</feature>
<keyword evidence="6" id="KW-1185">Reference proteome</keyword>
<evidence type="ECO:0000313" key="6">
    <source>
        <dbReference type="Proteomes" id="UP000274822"/>
    </source>
</evidence>
<dbReference type="Pfam" id="PF10075">
    <property type="entry name" value="CSN8_PSD8_EIF3K"/>
    <property type="match status" value="1"/>
</dbReference>
<evidence type="ECO:0000256" key="1">
    <source>
        <dbReference type="ARBA" id="ARBA00009627"/>
    </source>
</evidence>
<dbReference type="InterPro" id="IPR006746">
    <property type="entry name" value="26S_Psome_Rpn12"/>
</dbReference>
<dbReference type="FunFam" id="1.25.40.990:FF:000001">
    <property type="entry name" value="26S proteasome non-ATPase regulatory subunit"/>
    <property type="match status" value="1"/>
</dbReference>
<dbReference type="Gene3D" id="1.25.40.990">
    <property type="match status" value="1"/>
</dbReference>
<dbReference type="GO" id="GO:0005634">
    <property type="term" value="C:nucleus"/>
    <property type="evidence" value="ECO:0007669"/>
    <property type="project" value="TreeGrafter"/>
</dbReference>
<protein>
    <submittedName>
        <fullName evidence="5">COP9 signalosome</fullName>
    </submittedName>
</protein>
<dbReference type="InterPro" id="IPR033464">
    <property type="entry name" value="CSN8_PSD8_EIF3K"/>
</dbReference>
<dbReference type="PROSITE" id="PS50250">
    <property type="entry name" value="PCI"/>
    <property type="match status" value="1"/>
</dbReference>
<comment type="similarity">
    <text evidence="1">Belongs to the proteasome subunit S14 family.</text>
</comment>
<accession>A0A433QVU3</accession>
<keyword evidence="2" id="KW-0647">Proteasome</keyword>